<keyword evidence="2" id="KW-1185">Reference proteome</keyword>
<evidence type="ECO:0000313" key="1">
    <source>
        <dbReference type="EMBL" id="MBB4000976.1"/>
    </source>
</evidence>
<dbReference type="AlphaFoldDB" id="A0A7W6H9L1"/>
<proteinExistence type="predicted"/>
<organism evidence="1 2">
    <name type="scientific">Aurantimonas endophytica</name>
    <dbReference type="NCBI Taxonomy" id="1522175"/>
    <lineage>
        <taxon>Bacteria</taxon>
        <taxon>Pseudomonadati</taxon>
        <taxon>Pseudomonadota</taxon>
        <taxon>Alphaproteobacteria</taxon>
        <taxon>Hyphomicrobiales</taxon>
        <taxon>Aurantimonadaceae</taxon>
        <taxon>Aurantimonas</taxon>
    </lineage>
</organism>
<dbReference type="EMBL" id="JACIEM010000001">
    <property type="protein sequence ID" value="MBB4000976.1"/>
    <property type="molecule type" value="Genomic_DNA"/>
</dbReference>
<reference evidence="1 2" key="1">
    <citation type="submission" date="2020-08" db="EMBL/GenBank/DDBJ databases">
        <title>Genomic Encyclopedia of Type Strains, Phase IV (KMG-IV): sequencing the most valuable type-strain genomes for metagenomic binning, comparative biology and taxonomic classification.</title>
        <authorList>
            <person name="Goeker M."/>
        </authorList>
    </citation>
    <scope>NUCLEOTIDE SEQUENCE [LARGE SCALE GENOMIC DNA]</scope>
    <source>
        <strain evidence="1 2">DSM 103570</strain>
    </source>
</reference>
<sequence length="165" mass="18022">MGLKPNGTYGIRISSPGTDVDNPASPAIFDSDSLYAQKLFSAYVGIGQSVSYQFQQVGGIIGFGYYLAQYSFSGTYMFPYALPFLPVAMVYYDYHDQQIAAPRALFTGRGFHQTSVMDVVYTPSTDRVVFSGSFAQIGPIQQDPAPPNDFQMYGAYVSVLNIPIG</sequence>
<name>A0A7W6H9L1_9HYPH</name>
<gene>
    <name evidence="1" type="ORF">GGR03_000023</name>
</gene>
<accession>A0A7W6H9L1</accession>
<comment type="caution">
    <text evidence="1">The sequence shown here is derived from an EMBL/GenBank/DDBJ whole genome shotgun (WGS) entry which is preliminary data.</text>
</comment>
<evidence type="ECO:0000313" key="2">
    <source>
        <dbReference type="Proteomes" id="UP000588647"/>
    </source>
</evidence>
<dbReference type="RefSeq" id="WP_183205206.1">
    <property type="nucleotide sequence ID" value="NZ_JAAAMM010000001.1"/>
</dbReference>
<protein>
    <submittedName>
        <fullName evidence="1">Uncharacterized protein</fullName>
    </submittedName>
</protein>
<dbReference type="Proteomes" id="UP000588647">
    <property type="component" value="Unassembled WGS sequence"/>
</dbReference>